<sequence>MTSGHSVWGHILSSGRRGVNGLMQQPSGEITIDTRSISCLGVIDSFDRPGPDGGCARRWNRDVLMVDARLTSSGGSQELSLLEIGAKCV</sequence>
<reference evidence="1 2" key="1">
    <citation type="journal article" date="2021" name="Elife">
        <title>Chloroplast acquisition without the gene transfer in kleptoplastic sea slugs, Plakobranchus ocellatus.</title>
        <authorList>
            <person name="Maeda T."/>
            <person name="Takahashi S."/>
            <person name="Yoshida T."/>
            <person name="Shimamura S."/>
            <person name="Takaki Y."/>
            <person name="Nagai Y."/>
            <person name="Toyoda A."/>
            <person name="Suzuki Y."/>
            <person name="Arimoto A."/>
            <person name="Ishii H."/>
            <person name="Satoh N."/>
            <person name="Nishiyama T."/>
            <person name="Hasebe M."/>
            <person name="Maruyama T."/>
            <person name="Minagawa J."/>
            <person name="Obokata J."/>
            <person name="Shigenobu S."/>
        </authorList>
    </citation>
    <scope>NUCLEOTIDE SEQUENCE [LARGE SCALE GENOMIC DNA]</scope>
</reference>
<gene>
    <name evidence="1" type="ORF">ElyMa_001674700</name>
</gene>
<evidence type="ECO:0000313" key="2">
    <source>
        <dbReference type="Proteomes" id="UP000762676"/>
    </source>
</evidence>
<organism evidence="1 2">
    <name type="scientific">Elysia marginata</name>
    <dbReference type="NCBI Taxonomy" id="1093978"/>
    <lineage>
        <taxon>Eukaryota</taxon>
        <taxon>Metazoa</taxon>
        <taxon>Spiralia</taxon>
        <taxon>Lophotrochozoa</taxon>
        <taxon>Mollusca</taxon>
        <taxon>Gastropoda</taxon>
        <taxon>Heterobranchia</taxon>
        <taxon>Euthyneura</taxon>
        <taxon>Panpulmonata</taxon>
        <taxon>Sacoglossa</taxon>
        <taxon>Placobranchoidea</taxon>
        <taxon>Plakobranchidae</taxon>
        <taxon>Elysia</taxon>
    </lineage>
</organism>
<comment type="caution">
    <text evidence="1">The sequence shown here is derived from an EMBL/GenBank/DDBJ whole genome shotgun (WGS) entry which is preliminary data.</text>
</comment>
<accession>A0AAV4JQ62</accession>
<evidence type="ECO:0000313" key="1">
    <source>
        <dbReference type="EMBL" id="GFS24914.1"/>
    </source>
</evidence>
<dbReference type="Proteomes" id="UP000762676">
    <property type="component" value="Unassembled WGS sequence"/>
</dbReference>
<proteinExistence type="predicted"/>
<protein>
    <submittedName>
        <fullName evidence="1">Uncharacterized protein</fullName>
    </submittedName>
</protein>
<dbReference type="AlphaFoldDB" id="A0AAV4JQ62"/>
<name>A0AAV4JQ62_9GAST</name>
<keyword evidence="2" id="KW-1185">Reference proteome</keyword>
<dbReference type="EMBL" id="BMAT01003411">
    <property type="protein sequence ID" value="GFS24914.1"/>
    <property type="molecule type" value="Genomic_DNA"/>
</dbReference>